<feature type="compositionally biased region" description="Low complexity" evidence="3">
    <location>
        <begin position="422"/>
        <end position="442"/>
    </location>
</feature>
<feature type="region of interest" description="Disordered" evidence="3">
    <location>
        <begin position="81"/>
        <end position="533"/>
    </location>
</feature>
<feature type="compositionally biased region" description="Basic and acidic residues" evidence="3">
    <location>
        <begin position="671"/>
        <end position="681"/>
    </location>
</feature>
<feature type="region of interest" description="Disordered" evidence="3">
    <location>
        <begin position="1403"/>
        <end position="1427"/>
    </location>
</feature>
<feature type="compositionally biased region" description="Polar residues" evidence="3">
    <location>
        <begin position="567"/>
        <end position="591"/>
    </location>
</feature>
<feature type="compositionally biased region" description="Polar residues" evidence="3">
    <location>
        <begin position="112"/>
        <end position="141"/>
    </location>
</feature>
<evidence type="ECO:0000313" key="5">
    <source>
        <dbReference type="EMBL" id="ELK33159.1"/>
    </source>
</evidence>
<feature type="region of interest" description="Disordered" evidence="3">
    <location>
        <begin position="860"/>
        <end position="964"/>
    </location>
</feature>
<feature type="region of interest" description="Disordered" evidence="3">
    <location>
        <begin position="1036"/>
        <end position="1063"/>
    </location>
</feature>
<feature type="coiled-coil region" evidence="2">
    <location>
        <begin position="981"/>
        <end position="1036"/>
    </location>
</feature>
<dbReference type="InterPro" id="IPR039041">
    <property type="entry name" value="Nav/unc-53"/>
</dbReference>
<dbReference type="PANTHER" id="PTHR12784:SF18">
    <property type="entry name" value="NEURON NAVIGATOR 3"/>
    <property type="match status" value="1"/>
</dbReference>
<evidence type="ECO:0000256" key="2">
    <source>
        <dbReference type="SAM" id="Coils"/>
    </source>
</evidence>
<evidence type="ECO:0000256" key="1">
    <source>
        <dbReference type="ARBA" id="ARBA00023054"/>
    </source>
</evidence>
<dbReference type="Proteomes" id="UP000010556">
    <property type="component" value="Unassembled WGS sequence"/>
</dbReference>
<feature type="compositionally biased region" description="Polar residues" evidence="3">
    <location>
        <begin position="403"/>
        <end position="412"/>
    </location>
</feature>
<feature type="compositionally biased region" description="Polar residues" evidence="3">
    <location>
        <begin position="1"/>
        <end position="20"/>
    </location>
</feature>
<name>L5M3D9_MYODS</name>
<feature type="compositionally biased region" description="Low complexity" evidence="3">
    <location>
        <begin position="1047"/>
        <end position="1063"/>
    </location>
</feature>
<protein>
    <submittedName>
        <fullName evidence="5">Neuron navigator 3</fullName>
    </submittedName>
</protein>
<feature type="region of interest" description="Disordered" evidence="3">
    <location>
        <begin position="659"/>
        <end position="703"/>
    </location>
</feature>
<evidence type="ECO:0000256" key="3">
    <source>
        <dbReference type="SAM" id="MobiDB-lite"/>
    </source>
</evidence>
<evidence type="ECO:0000259" key="4">
    <source>
        <dbReference type="Pfam" id="PF25408"/>
    </source>
</evidence>
<feature type="compositionally biased region" description="Gly residues" evidence="3">
    <location>
        <begin position="512"/>
        <end position="521"/>
    </location>
</feature>
<dbReference type="eggNOG" id="ENOG502QPT3">
    <property type="taxonomic scope" value="Eukaryota"/>
</dbReference>
<feature type="coiled-coil region" evidence="2">
    <location>
        <begin position="823"/>
        <end position="857"/>
    </location>
</feature>
<dbReference type="EMBL" id="KB104502">
    <property type="protein sequence ID" value="ELK33159.1"/>
    <property type="molecule type" value="Genomic_DNA"/>
</dbReference>
<accession>L5M3D9</accession>
<keyword evidence="1 2" id="KW-0175">Coiled coil</keyword>
<organism evidence="5 6">
    <name type="scientific">Myotis davidii</name>
    <name type="common">David's myotis</name>
    <dbReference type="NCBI Taxonomy" id="225400"/>
    <lineage>
        <taxon>Eukaryota</taxon>
        <taxon>Metazoa</taxon>
        <taxon>Chordata</taxon>
        <taxon>Craniata</taxon>
        <taxon>Vertebrata</taxon>
        <taxon>Euteleostomi</taxon>
        <taxon>Mammalia</taxon>
        <taxon>Eutheria</taxon>
        <taxon>Laurasiatheria</taxon>
        <taxon>Chiroptera</taxon>
        <taxon>Yangochiroptera</taxon>
        <taxon>Vespertilionidae</taxon>
        <taxon>Myotis</taxon>
    </lineage>
</organism>
<feature type="compositionally biased region" description="Basic and acidic residues" evidence="3">
    <location>
        <begin position="230"/>
        <end position="242"/>
    </location>
</feature>
<proteinExistence type="predicted"/>
<dbReference type="GO" id="GO:0022008">
    <property type="term" value="P:neurogenesis"/>
    <property type="evidence" value="ECO:0007669"/>
    <property type="project" value="InterPro"/>
</dbReference>
<feature type="compositionally biased region" description="Polar residues" evidence="3">
    <location>
        <begin position="682"/>
        <end position="703"/>
    </location>
</feature>
<feature type="compositionally biased region" description="Low complexity" evidence="3">
    <location>
        <begin position="469"/>
        <end position="479"/>
    </location>
</feature>
<reference evidence="6" key="1">
    <citation type="journal article" date="2013" name="Science">
        <title>Comparative analysis of bat genomes provides insight into the evolution of flight and immunity.</title>
        <authorList>
            <person name="Zhang G."/>
            <person name="Cowled C."/>
            <person name="Shi Z."/>
            <person name="Huang Z."/>
            <person name="Bishop-Lilly K.A."/>
            <person name="Fang X."/>
            <person name="Wynne J.W."/>
            <person name="Xiong Z."/>
            <person name="Baker M.L."/>
            <person name="Zhao W."/>
            <person name="Tachedjian M."/>
            <person name="Zhu Y."/>
            <person name="Zhou P."/>
            <person name="Jiang X."/>
            <person name="Ng J."/>
            <person name="Yang L."/>
            <person name="Wu L."/>
            <person name="Xiao J."/>
            <person name="Feng Y."/>
            <person name="Chen Y."/>
            <person name="Sun X."/>
            <person name="Zhang Y."/>
            <person name="Marsh G.A."/>
            <person name="Crameri G."/>
            <person name="Broder C.C."/>
            <person name="Frey K.G."/>
            <person name="Wang L.F."/>
            <person name="Wang J."/>
        </authorList>
    </citation>
    <scope>NUCLEOTIDE SEQUENCE [LARGE SCALE GENOMIC DNA]</scope>
</reference>
<sequence length="1427" mass="151465">MGTSQAQMSSQERNGDQQAVAQKRDKPLVLWSWAPVAAPAPVAQERNKLPTPQPVAAVWAKSPAHSPLLLRPTWAKLAQVPGAYNQPEGGLLGPSWDDSSSVSSGLSDTLDNISTDDLNTASSVSSYSNITLPSRKNTQLKTDSEKRPTTDETWDGTEEQKKAEEDFDSHGDGGGKWKGASSGLPEDPEKAGQKASLAVSQTGSWRRGMSAQGGASSRQKAGTSALKTPGKTEDTKASEKGKAPLKGSSLQRSPSDAGKSSGDEGKKPPSGIARSTATGSFGFKKPSGVGSSPVITSSGATITSGSATLGKIPKSAAMGGKSNAGRKTSLDGSQNQDDVVLHASSKAALQYRSLPRPSKSSASGIPGRGGHRSSTSSIDSNVSSKSAGATTSKLREPTKIGSGRSSPVTVNQTDKEKEKVAVSDSESVSLSGSPKSSPTSASACGTQGLRQPGSKYPDIASPTFRRLFGAKAGGKSASAPNTEGVKSSSVMPSPSTTLARQGSLESPSSGTGSMGSAGGLSGSSSPLFNKPSDLTTDVISLSHSLASSPASVHSFTSGGLVWAANLSSSSAGSKDTPSYQSMTSLHTSSESIDLPLSHHGSLSGLTTGTHEVQSLLMRTGSVRSTLSESIQLDRNTLPKKGLSEAPDIEDDITFKPFSGLRSRYTPSSRQAHQEEGKEWLRSHSTGGLQDTGSPSPLVSPSAMSASATGKYHFSNLVSPTNLSQFNLPGPSMMRSNSIPAQDSSFDLYDDAQLCGSATSLEERPRAISHSGSFRDSMEEVHGSSLSLVSSTSSLYSTAEEKAHSEAHLVAAFEKSLGNMTGRLQSLTMTAEQKESELIELRETIEMLKAQNSAAQAAIQGALNGPDHPPKDLRIRRQHSSESVSSINSATSHSSIGSGNDADSKKKKKKNWLRSSFKQAFGKKKSTKPPSSHSDIEELTDSSLPASPKLPHNTGDGGSASMKPSQSASAICECTEAEAEIILQLKSELREKELKLTDIRLEALSSAHHLDQIREAMNRMQNEIEILKAENDRLKAETGNTAKPARPSSESSSSTSSSSSRQSLGLSLNNLNITESVTSDILLDDAGDASGHKDGRSVKIIVSISKGYGHAKELPPGGEYAPTAGVPLSELNKWQRQQEQWGQDEQKGRPPPGELQQYLASLAEQCSADNNGVELPVVIILDNLHHVGSLSDIFNGFLNCKYNKCPYIIGTMNQGVSSSPNLELHHNFRWVLCANHTEPVKGFLGRYLRRKLIEIEIERNIRNNDLVKIIDWIPKTWHHLNSFLETHSSSDVTIGVPTLLLYNCNFSLSPHVALHIFTASSMYGKRAPWEDPSKWVLDTYPWSSASLPQEGPALLQLRPEDVGYEGCISTKEATTSKHIPQTDTEGDPLMNMLMKLQEAANYSGTQSFDSDSTSHHEDNLDSALESTL</sequence>
<feature type="compositionally biased region" description="Basic and acidic residues" evidence="3">
    <location>
        <begin position="158"/>
        <end position="175"/>
    </location>
</feature>
<gene>
    <name evidence="5" type="ORF">MDA_GLEAN10020905</name>
</gene>
<feature type="compositionally biased region" description="Low complexity" evidence="3">
    <location>
        <begin position="882"/>
        <end position="899"/>
    </location>
</feature>
<feature type="region of interest" description="Disordered" evidence="3">
    <location>
        <begin position="1133"/>
        <end position="1153"/>
    </location>
</feature>
<feature type="region of interest" description="Disordered" evidence="3">
    <location>
        <begin position="567"/>
        <end position="592"/>
    </location>
</feature>
<dbReference type="PANTHER" id="PTHR12784">
    <property type="entry name" value="STEERIN"/>
    <property type="match status" value="1"/>
</dbReference>
<feature type="compositionally biased region" description="Low complexity" evidence="3">
    <location>
        <begin position="1133"/>
        <end position="1142"/>
    </location>
</feature>
<keyword evidence="6" id="KW-1185">Reference proteome</keyword>
<feature type="region of interest" description="Disordered" evidence="3">
    <location>
        <begin position="1"/>
        <end position="23"/>
    </location>
</feature>
<feature type="compositionally biased region" description="Polar residues" evidence="3">
    <location>
        <begin position="213"/>
        <end position="226"/>
    </location>
</feature>
<feature type="compositionally biased region" description="Low complexity" evidence="3">
    <location>
        <begin position="95"/>
        <end position="111"/>
    </location>
</feature>
<feature type="domain" description="CortBP2/NAV1-like AAA+ ATPase lid" evidence="4">
    <location>
        <begin position="1255"/>
        <end position="1349"/>
    </location>
</feature>
<dbReference type="Pfam" id="PF25408">
    <property type="entry name" value="AAA_lid_NAV1"/>
    <property type="match status" value="1"/>
</dbReference>
<feature type="compositionally biased region" description="Low complexity" evidence="3">
    <location>
        <begin position="373"/>
        <end position="386"/>
    </location>
</feature>
<dbReference type="InterPro" id="IPR057568">
    <property type="entry name" value="CortBP2_NAV1-like_AAA_lid"/>
</dbReference>
<feature type="compositionally biased region" description="Polar residues" evidence="3">
    <location>
        <begin position="480"/>
        <end position="505"/>
    </location>
</feature>
<evidence type="ECO:0000313" key="6">
    <source>
        <dbReference type="Proteomes" id="UP000010556"/>
    </source>
</evidence>
<feature type="compositionally biased region" description="Low complexity" evidence="3">
    <location>
        <begin position="295"/>
        <end position="308"/>
    </location>
</feature>